<sequence length="297" mass="33838">MDDKLISEMILKNIATASQMNIKMSDILNVQQMRLMTTYKEKYNYQSSLSFFLSLGMMSHFSQGSYYNHYASADRRPVQLYLWLLGASGSGKTHAFRQLEKAITKTEKMFPSTYLKPVMVNGKLTESDISSVITHTNHIGLRQHLSSNYKILLNDDADLIAETYALVINSSRTTGTAMINIDDKRLTIVIATTGGKLMKNMKNWTSCTGFDGSHNRFMYMSIPKLVYSRPQDFHINKNFKNNPSFAHLCVIVHLFGTVRYVFEMSPSERTTFFDGFVSFSFTTASFDQSSEPLDKEN</sequence>
<evidence type="ECO:0000313" key="2">
    <source>
        <dbReference type="Proteomes" id="UP000663866"/>
    </source>
</evidence>
<proteinExistence type="predicted"/>
<organism evidence="1 2">
    <name type="scientific">Rotaria magnacalcarata</name>
    <dbReference type="NCBI Taxonomy" id="392030"/>
    <lineage>
        <taxon>Eukaryota</taxon>
        <taxon>Metazoa</taxon>
        <taxon>Spiralia</taxon>
        <taxon>Gnathifera</taxon>
        <taxon>Rotifera</taxon>
        <taxon>Eurotatoria</taxon>
        <taxon>Bdelloidea</taxon>
        <taxon>Philodinida</taxon>
        <taxon>Philodinidae</taxon>
        <taxon>Rotaria</taxon>
    </lineage>
</organism>
<keyword evidence="2" id="KW-1185">Reference proteome</keyword>
<evidence type="ECO:0000313" key="1">
    <source>
        <dbReference type="EMBL" id="CAF4000564.1"/>
    </source>
</evidence>
<dbReference type="EMBL" id="CAJOBG010002346">
    <property type="protein sequence ID" value="CAF4000564.1"/>
    <property type="molecule type" value="Genomic_DNA"/>
</dbReference>
<accession>A0A819NZC0</accession>
<protein>
    <submittedName>
        <fullName evidence="1">Uncharacterized protein</fullName>
    </submittedName>
</protein>
<dbReference type="AlphaFoldDB" id="A0A819NZC0"/>
<reference evidence="1" key="1">
    <citation type="submission" date="2021-02" db="EMBL/GenBank/DDBJ databases">
        <authorList>
            <person name="Nowell W R."/>
        </authorList>
    </citation>
    <scope>NUCLEOTIDE SEQUENCE</scope>
</reference>
<dbReference type="Proteomes" id="UP000663866">
    <property type="component" value="Unassembled WGS sequence"/>
</dbReference>
<gene>
    <name evidence="1" type="ORF">OVN521_LOCUS15020</name>
</gene>
<name>A0A819NZC0_9BILA</name>
<comment type="caution">
    <text evidence="1">The sequence shown here is derived from an EMBL/GenBank/DDBJ whole genome shotgun (WGS) entry which is preliminary data.</text>
</comment>